<proteinExistence type="predicted"/>
<accession>A0A8D8UT23</accession>
<name>A0A8D8UT23_9HEMI</name>
<organism evidence="1">
    <name type="scientific">Cacopsylla melanoneura</name>
    <dbReference type="NCBI Taxonomy" id="428564"/>
    <lineage>
        <taxon>Eukaryota</taxon>
        <taxon>Metazoa</taxon>
        <taxon>Ecdysozoa</taxon>
        <taxon>Arthropoda</taxon>
        <taxon>Hexapoda</taxon>
        <taxon>Insecta</taxon>
        <taxon>Pterygota</taxon>
        <taxon>Neoptera</taxon>
        <taxon>Paraneoptera</taxon>
        <taxon>Hemiptera</taxon>
        <taxon>Sternorrhyncha</taxon>
        <taxon>Psylloidea</taxon>
        <taxon>Psyllidae</taxon>
        <taxon>Psyllinae</taxon>
        <taxon>Cacopsylla</taxon>
    </lineage>
</organism>
<evidence type="ECO:0000313" key="1">
    <source>
        <dbReference type="EMBL" id="CAG6712795.1"/>
    </source>
</evidence>
<dbReference type="EMBL" id="HBUF01349754">
    <property type="protein sequence ID" value="CAG6712795.1"/>
    <property type="molecule type" value="Transcribed_RNA"/>
</dbReference>
<reference evidence="1" key="1">
    <citation type="submission" date="2021-05" db="EMBL/GenBank/DDBJ databases">
        <authorList>
            <person name="Alioto T."/>
            <person name="Alioto T."/>
            <person name="Gomez Garrido J."/>
        </authorList>
    </citation>
    <scope>NUCLEOTIDE SEQUENCE</scope>
</reference>
<dbReference type="AlphaFoldDB" id="A0A8D8UT23"/>
<protein>
    <submittedName>
        <fullName evidence="1">Uncharacterized protein</fullName>
    </submittedName>
</protein>
<sequence>MVPCCHSDVCCHLMSKAIDGLLKSKHVAQSLSSYSVICLQSPPTSVVTRRTRNLGVGGSSRSAELEFDEGMIIICDIPTQLKLFLKKTIFSYLFPPGQFYIEH</sequence>